<feature type="transmembrane region" description="Helical" evidence="1">
    <location>
        <begin position="20"/>
        <end position="43"/>
    </location>
</feature>
<proteinExistence type="predicted"/>
<name>A0ABD5T540_9EURY</name>
<accession>A0ABD5T540</accession>
<keyword evidence="1" id="KW-1133">Transmembrane helix</keyword>
<evidence type="ECO:0000313" key="2">
    <source>
        <dbReference type="EMBL" id="MFC6772222.1"/>
    </source>
</evidence>
<dbReference type="InterPro" id="IPR058328">
    <property type="entry name" value="DUF8015"/>
</dbReference>
<dbReference type="Proteomes" id="UP001596274">
    <property type="component" value="Unassembled WGS sequence"/>
</dbReference>
<keyword evidence="1" id="KW-0472">Membrane</keyword>
<organism evidence="2 3">
    <name type="scientific">Halorubrum pallidum</name>
    <dbReference type="NCBI Taxonomy" id="1526114"/>
    <lineage>
        <taxon>Archaea</taxon>
        <taxon>Methanobacteriati</taxon>
        <taxon>Methanobacteriota</taxon>
        <taxon>Stenosarchaea group</taxon>
        <taxon>Halobacteria</taxon>
        <taxon>Halobacteriales</taxon>
        <taxon>Haloferacaceae</taxon>
        <taxon>Halorubrum</taxon>
    </lineage>
</organism>
<evidence type="ECO:0000313" key="3">
    <source>
        <dbReference type="Proteomes" id="UP001596274"/>
    </source>
</evidence>
<dbReference type="AlphaFoldDB" id="A0ABD5T540"/>
<keyword evidence="3" id="KW-1185">Reference proteome</keyword>
<evidence type="ECO:0000256" key="1">
    <source>
        <dbReference type="SAM" id="Phobius"/>
    </source>
</evidence>
<dbReference type="EMBL" id="JBHSWT010000695">
    <property type="protein sequence ID" value="MFC6772222.1"/>
    <property type="molecule type" value="Genomic_DNA"/>
</dbReference>
<protein>
    <submittedName>
        <fullName evidence="2">Uncharacterized protein</fullName>
    </submittedName>
</protein>
<gene>
    <name evidence="2" type="ORF">ACFQDD_11975</name>
</gene>
<keyword evidence="1" id="KW-0812">Transmembrane</keyword>
<dbReference type="Pfam" id="PF26047">
    <property type="entry name" value="DUF8015"/>
    <property type="match status" value="1"/>
</dbReference>
<comment type="caution">
    <text evidence="2">The sequence shown here is derived from an EMBL/GenBank/DDBJ whole genome shotgun (WGS) entry which is preliminary data.</text>
</comment>
<sequence>MSGSTVIGAPNAPERADLQLALVPLLFAGVYAPAALLFDAWVVSVAGGSLAASLPIADGLFVHPPDDR</sequence>
<reference evidence="2 3" key="1">
    <citation type="journal article" date="2019" name="Int. J. Syst. Evol. Microbiol.">
        <title>The Global Catalogue of Microorganisms (GCM) 10K type strain sequencing project: providing services to taxonomists for standard genome sequencing and annotation.</title>
        <authorList>
            <consortium name="The Broad Institute Genomics Platform"/>
            <consortium name="The Broad Institute Genome Sequencing Center for Infectious Disease"/>
            <person name="Wu L."/>
            <person name="Ma J."/>
        </authorList>
    </citation>
    <scope>NUCLEOTIDE SEQUENCE [LARGE SCALE GENOMIC DNA]</scope>
    <source>
        <strain evidence="2 3">PJ61</strain>
    </source>
</reference>